<dbReference type="Gene3D" id="3.40.50.300">
    <property type="entry name" value="P-loop containing nucleotide triphosphate hydrolases"/>
    <property type="match status" value="1"/>
</dbReference>
<keyword evidence="3" id="KW-0902">Two-component regulatory system</keyword>
<dbReference type="GO" id="GO:0000155">
    <property type="term" value="F:phosphorelay sensor kinase activity"/>
    <property type="evidence" value="ECO:0007669"/>
    <property type="project" value="InterPro"/>
</dbReference>
<keyword evidence="5" id="KW-0406">Ion transport</keyword>
<accession>T0ZTT4</accession>
<dbReference type="InterPro" id="IPR027417">
    <property type="entry name" value="P-loop_NTPase"/>
</dbReference>
<dbReference type="PANTHER" id="PTHR45569">
    <property type="entry name" value="SENSOR PROTEIN KDPD"/>
    <property type="match status" value="1"/>
</dbReference>
<evidence type="ECO:0000256" key="2">
    <source>
        <dbReference type="ARBA" id="ARBA00022777"/>
    </source>
</evidence>
<feature type="domain" description="Signal transduction histidine kinase osmosensitive K+ channel sensor N-terminal" evidence="4">
    <location>
        <begin position="42"/>
        <end position="91"/>
    </location>
</feature>
<reference evidence="5" key="1">
    <citation type="submission" date="2013-08" db="EMBL/GenBank/DDBJ databases">
        <authorList>
            <person name="Mendez C."/>
            <person name="Richter M."/>
            <person name="Ferrer M."/>
            <person name="Sanchez J."/>
        </authorList>
    </citation>
    <scope>NUCLEOTIDE SEQUENCE</scope>
</reference>
<dbReference type="EC" id="2.7.13.3" evidence="5"/>
<sequence length="93" mass="9970">MVPSGNPGPERDTESREQVLVVVWEPTTAFGDSHRRAGVTPGALTVFLGSAPGVGKTYSMLEEARQERSNGTDVVVAWVQTYGRPLTELALQG</sequence>
<keyword evidence="2 5" id="KW-0418">Kinase</keyword>
<dbReference type="GO" id="GO:0005886">
    <property type="term" value="C:plasma membrane"/>
    <property type="evidence" value="ECO:0007669"/>
    <property type="project" value="TreeGrafter"/>
</dbReference>
<keyword evidence="1 5" id="KW-0808">Transferase</keyword>
<reference evidence="5" key="2">
    <citation type="journal article" date="2014" name="ISME J.">
        <title>Microbial stratification in low pH oxic and suboxic macroscopic growths along an acid mine drainage.</title>
        <authorList>
            <person name="Mendez-Garcia C."/>
            <person name="Mesa V."/>
            <person name="Sprenger R.R."/>
            <person name="Richter M."/>
            <person name="Diez M.S."/>
            <person name="Solano J."/>
            <person name="Bargiela R."/>
            <person name="Golyshina O.V."/>
            <person name="Manteca A."/>
            <person name="Ramos J.L."/>
            <person name="Gallego J.R."/>
            <person name="Llorente I."/>
            <person name="Martins Dos Santos V.A."/>
            <person name="Jensen O.N."/>
            <person name="Pelaez A.I."/>
            <person name="Sanchez J."/>
            <person name="Ferrer M."/>
        </authorList>
    </citation>
    <scope>NUCLEOTIDE SEQUENCE</scope>
</reference>
<name>T0ZTT4_9ZZZZ</name>
<dbReference type="Pfam" id="PF02702">
    <property type="entry name" value="KdpD"/>
    <property type="match status" value="1"/>
</dbReference>
<dbReference type="InterPro" id="IPR052023">
    <property type="entry name" value="Histidine_kinase_KdpD"/>
</dbReference>
<dbReference type="EMBL" id="AUZZ01009578">
    <property type="protein sequence ID" value="EQD33275.1"/>
    <property type="molecule type" value="Genomic_DNA"/>
</dbReference>
<evidence type="ECO:0000313" key="5">
    <source>
        <dbReference type="EMBL" id="EQD33275.1"/>
    </source>
</evidence>
<feature type="non-terminal residue" evidence="5">
    <location>
        <position position="93"/>
    </location>
</feature>
<keyword evidence="5" id="KW-0813">Transport</keyword>
<organism evidence="5">
    <name type="scientific">mine drainage metagenome</name>
    <dbReference type="NCBI Taxonomy" id="410659"/>
    <lineage>
        <taxon>unclassified sequences</taxon>
        <taxon>metagenomes</taxon>
        <taxon>ecological metagenomes</taxon>
    </lineage>
</organism>
<gene>
    <name evidence="5" type="ORF">B2A_13239</name>
</gene>
<evidence type="ECO:0000256" key="3">
    <source>
        <dbReference type="ARBA" id="ARBA00023012"/>
    </source>
</evidence>
<dbReference type="InterPro" id="IPR003852">
    <property type="entry name" value="Sig_transdc_His_kinase_KdpD_N"/>
</dbReference>
<proteinExistence type="predicted"/>
<evidence type="ECO:0000259" key="4">
    <source>
        <dbReference type="Pfam" id="PF02702"/>
    </source>
</evidence>
<dbReference type="AlphaFoldDB" id="T0ZTT4"/>
<comment type="caution">
    <text evidence="5">The sequence shown here is derived from an EMBL/GenBank/DDBJ whole genome shotgun (WGS) entry which is preliminary data.</text>
</comment>
<dbReference type="GO" id="GO:0034220">
    <property type="term" value="P:monoatomic ion transmembrane transport"/>
    <property type="evidence" value="ECO:0007669"/>
    <property type="project" value="UniProtKB-KW"/>
</dbReference>
<dbReference type="PANTHER" id="PTHR45569:SF1">
    <property type="entry name" value="SENSOR PROTEIN KDPD"/>
    <property type="match status" value="1"/>
</dbReference>
<keyword evidence="5" id="KW-0407">Ion channel</keyword>
<evidence type="ECO:0000256" key="1">
    <source>
        <dbReference type="ARBA" id="ARBA00022679"/>
    </source>
</evidence>
<protein>
    <submittedName>
        <fullName evidence="5">Protein containing Signal transduction histidine kinase, osmosensitive K+ channel sensor</fullName>
        <ecNumber evidence="5">2.7.13.3</ecNumber>
    </submittedName>
</protein>